<feature type="compositionally biased region" description="Low complexity" evidence="17">
    <location>
        <begin position="881"/>
        <end position="900"/>
    </location>
</feature>
<evidence type="ECO:0000256" key="5">
    <source>
        <dbReference type="ARBA" id="ARBA00022598"/>
    </source>
</evidence>
<feature type="compositionally biased region" description="Low complexity" evidence="17">
    <location>
        <begin position="1684"/>
        <end position="1702"/>
    </location>
</feature>
<keyword evidence="10 16" id="KW-0067">ATP-binding</keyword>
<feature type="region of interest" description="Disordered" evidence="17">
    <location>
        <begin position="943"/>
        <end position="998"/>
    </location>
</feature>
<dbReference type="InterPro" id="IPR001674">
    <property type="entry name" value="GMP_synth_C"/>
</dbReference>
<gene>
    <name evidence="20" type="ORF">TBRA_LOCUS15077</name>
</gene>
<evidence type="ECO:0000256" key="14">
    <source>
        <dbReference type="ARBA" id="ARBA00023136"/>
    </source>
</evidence>
<evidence type="ECO:0000256" key="16">
    <source>
        <dbReference type="PROSITE-ProRule" id="PRU00886"/>
    </source>
</evidence>
<evidence type="ECO:0000256" key="15">
    <source>
        <dbReference type="ARBA" id="ARBA00031356"/>
    </source>
</evidence>
<dbReference type="Gene3D" id="1.20.1250.20">
    <property type="entry name" value="MFS general substrate transporter like domains"/>
    <property type="match status" value="2"/>
</dbReference>
<keyword evidence="12" id="KW-0315">Glutamine amidotransferase</keyword>
<keyword evidence="4" id="KW-0813">Transport</keyword>
<feature type="compositionally biased region" description="Low complexity" evidence="17">
    <location>
        <begin position="811"/>
        <end position="830"/>
    </location>
</feature>
<dbReference type="Proteomes" id="UP000479190">
    <property type="component" value="Unassembled WGS sequence"/>
</dbReference>
<dbReference type="FunFam" id="3.40.50.880:FF:000013">
    <property type="entry name" value="GMP synthase [glutamine-hydrolyzing]"/>
    <property type="match status" value="1"/>
</dbReference>
<feature type="transmembrane region" description="Helical" evidence="18">
    <location>
        <begin position="1073"/>
        <end position="1100"/>
    </location>
</feature>
<organism evidence="20 21">
    <name type="scientific">Trichogramma brassicae</name>
    <dbReference type="NCBI Taxonomy" id="86971"/>
    <lineage>
        <taxon>Eukaryota</taxon>
        <taxon>Metazoa</taxon>
        <taxon>Ecdysozoa</taxon>
        <taxon>Arthropoda</taxon>
        <taxon>Hexapoda</taxon>
        <taxon>Insecta</taxon>
        <taxon>Pterygota</taxon>
        <taxon>Neoptera</taxon>
        <taxon>Endopterygota</taxon>
        <taxon>Hymenoptera</taxon>
        <taxon>Apocrita</taxon>
        <taxon>Proctotrupomorpha</taxon>
        <taxon>Chalcidoidea</taxon>
        <taxon>Trichogrammatidae</taxon>
        <taxon>Trichogramma</taxon>
    </lineage>
</organism>
<evidence type="ECO:0000256" key="6">
    <source>
        <dbReference type="ARBA" id="ARBA00022692"/>
    </source>
</evidence>
<dbReference type="GO" id="GO:0016020">
    <property type="term" value="C:membrane"/>
    <property type="evidence" value="ECO:0007669"/>
    <property type="project" value="UniProtKB-SubCell"/>
</dbReference>
<evidence type="ECO:0000256" key="18">
    <source>
        <dbReference type="SAM" id="Phobius"/>
    </source>
</evidence>
<name>A0A6H5J4T1_9HYME</name>
<feature type="transmembrane region" description="Helical" evidence="18">
    <location>
        <begin position="1355"/>
        <end position="1375"/>
    </location>
</feature>
<feature type="compositionally biased region" description="Acidic residues" evidence="17">
    <location>
        <begin position="1436"/>
        <end position="1451"/>
    </location>
</feature>
<feature type="compositionally biased region" description="Basic and acidic residues" evidence="17">
    <location>
        <begin position="980"/>
        <end position="998"/>
    </location>
</feature>
<feature type="transmembrane region" description="Helical" evidence="18">
    <location>
        <begin position="1293"/>
        <end position="1314"/>
    </location>
</feature>
<evidence type="ECO:0000313" key="21">
    <source>
        <dbReference type="Proteomes" id="UP000479190"/>
    </source>
</evidence>
<dbReference type="InterPro" id="IPR011701">
    <property type="entry name" value="MFS"/>
</dbReference>
<keyword evidence="7 16" id="KW-0547">Nucleotide-binding</keyword>
<protein>
    <recommendedName>
        <fullName evidence="3">GMP synthase (glutamine-hydrolyzing)</fullName>
        <ecNumber evidence="3">6.3.5.2</ecNumber>
    </recommendedName>
    <alternativeName>
        <fullName evidence="15">Glutamine amidotransferase</fullName>
    </alternativeName>
</protein>
<proteinExistence type="predicted"/>
<dbReference type="FunFam" id="3.30.300.10:FF:000013">
    <property type="entry name" value="GMP synthase (Glutamine-hydrolyzing)"/>
    <property type="match status" value="1"/>
</dbReference>
<evidence type="ECO:0000256" key="3">
    <source>
        <dbReference type="ARBA" id="ARBA00012746"/>
    </source>
</evidence>
<feature type="region of interest" description="Disordered" evidence="17">
    <location>
        <begin position="1611"/>
        <end position="1723"/>
    </location>
</feature>
<dbReference type="SUPFAM" id="SSF103473">
    <property type="entry name" value="MFS general substrate transporter"/>
    <property type="match status" value="1"/>
</dbReference>
<feature type="region of interest" description="Disordered" evidence="17">
    <location>
        <begin position="1415"/>
        <end position="1486"/>
    </location>
</feature>
<dbReference type="PROSITE" id="PS51553">
    <property type="entry name" value="GMPS_ATP_PPASE"/>
    <property type="match status" value="1"/>
</dbReference>
<dbReference type="EC" id="6.3.5.2" evidence="3"/>
<dbReference type="Gene3D" id="3.30.300.10">
    <property type="match status" value="2"/>
</dbReference>
<comment type="pathway">
    <text evidence="2">Purine metabolism; GMP biosynthesis; GMP from XMP (L-Gln route): step 1/1.</text>
</comment>
<dbReference type="SUPFAM" id="SSF54810">
    <property type="entry name" value="GMP synthetase C-terminal dimerisation domain"/>
    <property type="match status" value="2"/>
</dbReference>
<dbReference type="InterPro" id="IPR036259">
    <property type="entry name" value="MFS_trans_sf"/>
</dbReference>
<keyword evidence="21" id="KW-1185">Reference proteome</keyword>
<feature type="region of interest" description="Disordered" evidence="17">
    <location>
        <begin position="749"/>
        <end position="775"/>
    </location>
</feature>
<evidence type="ECO:0000256" key="10">
    <source>
        <dbReference type="ARBA" id="ARBA00022840"/>
    </source>
</evidence>
<keyword evidence="13 18" id="KW-1133">Transmembrane helix</keyword>
<dbReference type="InterPro" id="IPR014729">
    <property type="entry name" value="Rossmann-like_a/b/a_fold"/>
</dbReference>
<evidence type="ECO:0000256" key="9">
    <source>
        <dbReference type="ARBA" id="ARBA00022755"/>
    </source>
</evidence>
<keyword evidence="14 18" id="KW-0472">Membrane</keyword>
<dbReference type="Pfam" id="PF07690">
    <property type="entry name" value="MFS_1"/>
    <property type="match status" value="1"/>
</dbReference>
<dbReference type="GO" id="GO:0005829">
    <property type="term" value="C:cytosol"/>
    <property type="evidence" value="ECO:0007669"/>
    <property type="project" value="TreeGrafter"/>
</dbReference>
<feature type="domain" description="GMPS ATP-PPase" evidence="19">
    <location>
        <begin position="199"/>
        <end position="449"/>
    </location>
</feature>
<dbReference type="FunFam" id="1.20.1250.20:FF:000003">
    <property type="entry name" value="Solute carrier family 17 member 3"/>
    <property type="match status" value="1"/>
</dbReference>
<feature type="binding site" evidence="16">
    <location>
        <begin position="226"/>
        <end position="232"/>
    </location>
    <ligand>
        <name>ATP</name>
        <dbReference type="ChEBI" id="CHEBI:30616"/>
    </ligand>
</feature>
<evidence type="ECO:0000256" key="1">
    <source>
        <dbReference type="ARBA" id="ARBA00004141"/>
    </source>
</evidence>
<sequence>MPLVGAHESVAILDAGAQYGKVIDRKVRELSVHCEILPLDTPALTLKEQGYKAIIISGGPSSVYAEDAPRYDADIFRIGIPVLGICYGMQMMNKEFGGSVERKECREDGQFTIEVDTKCLLFKGLEKDQMVLLTHGDSIDRVADSFRVTAQSSNFVAAIACDKLNLYGVQFHPEVDLSTNGKIMLQNFLFGVAGLTGNYTLRDRESQCIQYIQETVGNNKVLLLVSGGVDSTVCAALLHKALKKEQVIAVHINNGFMRKGETPLVEQSLAEIGIKLKVIDATLDFLHGQTTIPEGSSIPCETTATNNPGENQNPPATYCVVVNKANRDVNIFPKPKLTKMLCSTTNPEEKRKIIGDVFVQTANEAMEELGLKPEEVFLGQGTLRPDLIESASSLASGKADAIKTHHNDTALVRELRDQGRVVEPLKDFHKDEVRQLGCDLGLPESLVQRHPFPGPGLAIRIICAEEPYMDKDFSETRVLVKIIAEYEQMLQKKHALLNRVEGATSEIERQRLRTISNQRHLSATLLPIRSVGVQGDCRSYSYVVGLSSDENILEPAEWDDLLFLSKLIPRICHNVNRVCYIFGSKVQHPVMDITPTYLTPNVIGTIRQADYVANQVLSSNGCMGRISQMPVVLIPIHFDRDYAARSPPCQRSVVLRPFCSRDFMTGTPAIPGNELPMHGEIEQLFYRARSARETTTKSRAIIAQFSPLFASCVSPCANASELYYTVRACVQAPSLLVEKPMREKLLIDRITSSSSSSTTTASTTIPPPPAPPTTMMHQACDRIAEEERIIVVDSPFDRCWSPSPLPPPSPSLSSSSSSRPIRNSSSSSSSTAAAAAGMGSSIFGPLQVASGKKKGGKPTEIERKGQSSSSSSRAKTMTPLARARAARSSATAAHASKRAGGATGLQEDDPLPVPAAGRSRAGPLRPLHAVVHGLRRVLHDAHGHEHGDRADPAQGEGSRSAGLRHQPAGRHRQRQLVQLDRAHAGQRRDESRSLRLEHRRRDLDNQQLLLVLPAVPGRRGHAHPALRHQARVRRLAVRHRALQPADTRGGLHRLRARHNFAQHSGRSERESHIFIMFLGGEYLANLVTGFFLFFVVVVVAPPQGLTWPAMYAAVAHWIPLDERSRFMSSFQGFSFGIGIIYPLAGFIMTHYHWKYVFYTTGGIGVLWSLAWYLFAYDTPASHPRISPMEYQLIQGSIGEYTNPNLVTVPWKKILKSWPCWSIGLTTFGRIWVHYVFIVNGPKYMENVLGLNIQTNGLLNGLPFILSYITSVGFCWVGDVLVRSNTMSLLNVRKLFTALAQVVPGILTIVIGVFGCNVAGALTFWFIAVALITAAYAGAMANVVDIAPNYAGPVLAFAQTIHMCASFISPAVGTYLTKDQSLESYQKYYQLTAVVSCLTYGFFHFKSSADVQSWNYPDEKLPQPAAGQEEAQSPLNNDDDDAEDQDEEEDERETVVGELPRRAAELNRSRGSQETESPSPAGPGIISVPRTHFTMDLSFLRLASGISPTSVNLRVKARRSRSNFAIRRIVVVVLGSAAVFAGCAPFTTFVLRNIIMTRDCSWHWRSSWPRRRPSTIRTIRWCSRATIRTTTGADTPSSGRITCKTSTAITPSVTTRRTASRWRRRAARSIGAPTAASRRCRAASATRRPTASPSACSTSRTRTASGRAAPICPRRRRSRRPYSEPWPTTRLTPRRITIPTPGRSPSEEEEEEEWRRKGRKMPIN</sequence>
<dbReference type="SUPFAM" id="SSF52317">
    <property type="entry name" value="Class I glutamine amidotransferase-like"/>
    <property type="match status" value="1"/>
</dbReference>
<dbReference type="Pfam" id="PF00117">
    <property type="entry name" value="GATase"/>
    <property type="match status" value="1"/>
</dbReference>
<dbReference type="InterPro" id="IPR025777">
    <property type="entry name" value="GMPS_ATP_PPase_dom"/>
</dbReference>
<evidence type="ECO:0000259" key="19">
    <source>
        <dbReference type="PROSITE" id="PS51553"/>
    </source>
</evidence>
<feature type="compositionally biased region" description="Low complexity" evidence="17">
    <location>
        <begin position="750"/>
        <end position="764"/>
    </location>
</feature>
<reference evidence="20 21" key="1">
    <citation type="submission" date="2020-02" db="EMBL/GenBank/DDBJ databases">
        <authorList>
            <person name="Ferguson B K."/>
        </authorList>
    </citation>
    <scope>NUCLEOTIDE SEQUENCE [LARGE SCALE GENOMIC DNA]</scope>
</reference>
<evidence type="ECO:0000256" key="4">
    <source>
        <dbReference type="ARBA" id="ARBA00022448"/>
    </source>
</evidence>
<dbReference type="GO" id="GO:0003921">
    <property type="term" value="F:GMP synthase activity"/>
    <property type="evidence" value="ECO:0007669"/>
    <property type="project" value="InterPro"/>
</dbReference>
<dbReference type="UniPathway" id="UPA00189">
    <property type="reaction ID" value="UER00296"/>
</dbReference>
<feature type="transmembrane region" description="Helical" evidence="18">
    <location>
        <begin position="1257"/>
        <end position="1281"/>
    </location>
</feature>
<evidence type="ECO:0000256" key="11">
    <source>
        <dbReference type="ARBA" id="ARBA00022847"/>
    </source>
</evidence>
<dbReference type="GO" id="GO:0015293">
    <property type="term" value="F:symporter activity"/>
    <property type="evidence" value="ECO:0007669"/>
    <property type="project" value="UniProtKB-KW"/>
</dbReference>
<dbReference type="PRINTS" id="PR00096">
    <property type="entry name" value="GATASE"/>
</dbReference>
<keyword evidence="5" id="KW-0436">Ligase</keyword>
<dbReference type="PROSITE" id="PS51273">
    <property type="entry name" value="GATASE_TYPE_1"/>
    <property type="match status" value="1"/>
</dbReference>
<dbReference type="SUPFAM" id="SSF52402">
    <property type="entry name" value="Adenine nucleotide alpha hydrolases-like"/>
    <property type="match status" value="1"/>
</dbReference>
<evidence type="ECO:0000256" key="17">
    <source>
        <dbReference type="SAM" id="MobiDB-lite"/>
    </source>
</evidence>
<dbReference type="CDD" id="cd01742">
    <property type="entry name" value="GATase1_GMP_Synthase"/>
    <property type="match status" value="1"/>
</dbReference>
<dbReference type="PANTHER" id="PTHR11922">
    <property type="entry name" value="GMP SYNTHASE-RELATED"/>
    <property type="match status" value="1"/>
</dbReference>
<dbReference type="GO" id="GO:0005524">
    <property type="term" value="F:ATP binding"/>
    <property type="evidence" value="ECO:0007669"/>
    <property type="project" value="UniProtKB-UniRule"/>
</dbReference>
<evidence type="ECO:0000256" key="7">
    <source>
        <dbReference type="ARBA" id="ARBA00022741"/>
    </source>
</evidence>
<dbReference type="NCBIfam" id="TIGR00888">
    <property type="entry name" value="guaA_Nterm"/>
    <property type="match status" value="1"/>
</dbReference>
<dbReference type="Gene3D" id="3.40.50.620">
    <property type="entry name" value="HUPs"/>
    <property type="match status" value="1"/>
</dbReference>
<comment type="subcellular location">
    <subcellularLocation>
        <location evidence="1">Membrane</location>
        <topology evidence="1">Multi-pass membrane protein</topology>
    </subcellularLocation>
</comment>
<evidence type="ECO:0000313" key="20">
    <source>
        <dbReference type="EMBL" id="CAB0043490.1"/>
    </source>
</evidence>
<feature type="transmembrane region" description="Helical" evidence="18">
    <location>
        <begin position="1320"/>
        <end position="1343"/>
    </location>
</feature>
<keyword evidence="6 18" id="KW-0812">Transmembrane</keyword>
<dbReference type="PRINTS" id="PR00097">
    <property type="entry name" value="ANTSNTHASEII"/>
</dbReference>
<evidence type="ECO:0000256" key="13">
    <source>
        <dbReference type="ARBA" id="ARBA00022989"/>
    </source>
</evidence>
<evidence type="ECO:0000256" key="12">
    <source>
        <dbReference type="ARBA" id="ARBA00022962"/>
    </source>
</evidence>
<dbReference type="OrthoDB" id="1724632at2759"/>
<dbReference type="InterPro" id="IPR029062">
    <property type="entry name" value="Class_I_gatase-like"/>
</dbReference>
<feature type="transmembrane region" description="Helical" evidence="18">
    <location>
        <begin position="1130"/>
        <end position="1149"/>
    </location>
</feature>
<keyword evidence="8 16" id="KW-0332">GMP biosynthesis</keyword>
<evidence type="ECO:0000256" key="8">
    <source>
        <dbReference type="ARBA" id="ARBA00022749"/>
    </source>
</evidence>
<dbReference type="InterPro" id="IPR004739">
    <property type="entry name" value="GMP_synth_GATase"/>
</dbReference>
<dbReference type="EMBL" id="CADCXV010001318">
    <property type="protein sequence ID" value="CAB0043490.1"/>
    <property type="molecule type" value="Genomic_DNA"/>
</dbReference>
<feature type="compositionally biased region" description="Basic residues" evidence="17">
    <location>
        <begin position="1617"/>
        <end position="1626"/>
    </location>
</feature>
<dbReference type="CDD" id="cd01997">
    <property type="entry name" value="GMP_synthase_C"/>
    <property type="match status" value="1"/>
</dbReference>
<feature type="compositionally biased region" description="Low complexity" evidence="17">
    <location>
        <begin position="1627"/>
        <end position="1669"/>
    </location>
</feature>
<feature type="transmembrane region" description="Helical" evidence="18">
    <location>
        <begin position="1528"/>
        <end position="1550"/>
    </location>
</feature>
<accession>A0A6H5J4T1</accession>
<feature type="region of interest" description="Disordered" evidence="17">
    <location>
        <begin position="802"/>
        <end position="924"/>
    </location>
</feature>
<evidence type="ECO:0000256" key="2">
    <source>
        <dbReference type="ARBA" id="ARBA00005153"/>
    </source>
</evidence>
<dbReference type="InterPro" id="IPR017926">
    <property type="entry name" value="GATASE"/>
</dbReference>
<keyword evidence="9 16" id="KW-0658">Purine biosynthesis</keyword>
<feature type="compositionally biased region" description="Basic and acidic residues" evidence="17">
    <location>
        <begin position="1452"/>
        <end position="1472"/>
    </location>
</feature>
<dbReference type="Gene3D" id="3.40.50.880">
    <property type="match status" value="1"/>
</dbReference>
<feature type="transmembrane region" description="Helical" evidence="18">
    <location>
        <begin position="1155"/>
        <end position="1174"/>
    </location>
</feature>
<dbReference type="InterPro" id="IPR022310">
    <property type="entry name" value="NAD/GMP_synthase"/>
</dbReference>
<dbReference type="Pfam" id="PF02540">
    <property type="entry name" value="NAD_synthase"/>
    <property type="match status" value="1"/>
</dbReference>
<dbReference type="PANTHER" id="PTHR11922:SF2">
    <property type="entry name" value="GMP SYNTHASE [GLUTAMINE-HYDROLYZING]"/>
    <property type="match status" value="1"/>
</dbReference>
<keyword evidence="11" id="KW-0769">Symport</keyword>